<evidence type="ECO:0000259" key="3">
    <source>
        <dbReference type="Pfam" id="PF25426"/>
    </source>
</evidence>
<keyword evidence="5" id="KW-1185">Reference proteome</keyword>
<accession>A0A1J9R1T1</accession>
<dbReference type="Proteomes" id="UP000242791">
    <property type="component" value="Unassembled WGS sequence"/>
</dbReference>
<dbReference type="OrthoDB" id="4185654at2759"/>
<keyword evidence="2" id="KW-0067">ATP-binding</keyword>
<protein>
    <recommendedName>
        <fullName evidence="3">Mitochondrial chaperone BCS1-like ATPase lid domain-containing protein</fullName>
    </recommendedName>
</protein>
<organism evidence="4 5">
    <name type="scientific">Blastomyces percursus</name>
    <dbReference type="NCBI Taxonomy" id="1658174"/>
    <lineage>
        <taxon>Eukaryota</taxon>
        <taxon>Fungi</taxon>
        <taxon>Dikarya</taxon>
        <taxon>Ascomycota</taxon>
        <taxon>Pezizomycotina</taxon>
        <taxon>Eurotiomycetes</taxon>
        <taxon>Eurotiomycetidae</taxon>
        <taxon>Onygenales</taxon>
        <taxon>Ajellomycetaceae</taxon>
        <taxon>Blastomyces</taxon>
    </lineage>
</organism>
<evidence type="ECO:0000256" key="2">
    <source>
        <dbReference type="ARBA" id="ARBA00022840"/>
    </source>
</evidence>
<comment type="caution">
    <text evidence="4">The sequence shown here is derived from an EMBL/GenBank/DDBJ whole genome shotgun (WGS) entry which is preliminary data.</text>
</comment>
<dbReference type="EMBL" id="LGTZ01001215">
    <property type="protein sequence ID" value="OJD21972.1"/>
    <property type="molecule type" value="Genomic_DNA"/>
</dbReference>
<evidence type="ECO:0000313" key="4">
    <source>
        <dbReference type="EMBL" id="OJD21972.1"/>
    </source>
</evidence>
<evidence type="ECO:0000256" key="1">
    <source>
        <dbReference type="ARBA" id="ARBA00022741"/>
    </source>
</evidence>
<dbReference type="InterPro" id="IPR057495">
    <property type="entry name" value="AAA_lid_BCS1"/>
</dbReference>
<evidence type="ECO:0000313" key="5">
    <source>
        <dbReference type="Proteomes" id="UP000242791"/>
    </source>
</evidence>
<gene>
    <name evidence="4" type="ORF">ACJ73_06686</name>
</gene>
<proteinExistence type="predicted"/>
<feature type="domain" description="Mitochondrial chaperone BCS1-like ATPase lid" evidence="3">
    <location>
        <begin position="23"/>
        <end position="66"/>
    </location>
</feature>
<keyword evidence="1" id="KW-0547">Nucleotide-binding</keyword>
<dbReference type="Pfam" id="PF25426">
    <property type="entry name" value="AAA_lid_BCS1"/>
    <property type="match status" value="1"/>
</dbReference>
<dbReference type="GO" id="GO:0005524">
    <property type="term" value="F:ATP binding"/>
    <property type="evidence" value="ECO:0007669"/>
    <property type="project" value="UniProtKB-KW"/>
</dbReference>
<dbReference type="VEuPathDB" id="FungiDB:ACJ73_06686"/>
<reference evidence="4 5" key="1">
    <citation type="submission" date="2015-08" db="EMBL/GenBank/DDBJ databases">
        <title>Emmonsia species relationships and genome sequence.</title>
        <authorList>
            <person name="Cuomo C.A."/>
            <person name="Schwartz I.S."/>
            <person name="Kenyon C."/>
            <person name="De Hoog G.S."/>
            <person name="Govender N.P."/>
            <person name="Botha A."/>
            <person name="Moreno L."/>
            <person name="De Vries M."/>
            <person name="Munoz J.F."/>
            <person name="Stielow J.B."/>
        </authorList>
    </citation>
    <scope>NUCLEOTIDE SEQUENCE [LARGE SCALE GENOMIC DNA]</scope>
    <source>
        <strain evidence="4 5">EI222</strain>
    </source>
</reference>
<sequence>MDQVYTSRLRIADPSSYDNDGNDDKITACAAEFANQVPKYKFTAAEIQGYLLQHKESPENAVKGIDTWVKERMASNLSMKN</sequence>
<dbReference type="AlphaFoldDB" id="A0A1J9R1T1"/>
<name>A0A1J9R1T1_9EURO</name>